<dbReference type="HAMAP" id="MF_00210">
    <property type="entry name" value="EPSP_synth"/>
    <property type="match status" value="1"/>
</dbReference>
<dbReference type="HOGENOM" id="CLU_024321_0_1_0"/>
<evidence type="ECO:0000259" key="9">
    <source>
        <dbReference type="Pfam" id="PF00275"/>
    </source>
</evidence>
<evidence type="ECO:0000256" key="1">
    <source>
        <dbReference type="ARBA" id="ARBA00004811"/>
    </source>
</evidence>
<dbReference type="eggNOG" id="COG0128">
    <property type="taxonomic scope" value="Bacteria"/>
</dbReference>
<dbReference type="PROSITE" id="PS00885">
    <property type="entry name" value="EPSP_SYNTHASE_2"/>
    <property type="match status" value="1"/>
</dbReference>
<proteinExistence type="inferred from homology"/>
<evidence type="ECO:0000313" key="10">
    <source>
        <dbReference type="EMBL" id="BAJ62223.1"/>
    </source>
</evidence>
<dbReference type="AlphaFoldDB" id="E8MZ80"/>
<reference evidence="10 11" key="1">
    <citation type="submission" date="2010-12" db="EMBL/GenBank/DDBJ databases">
        <title>Whole genome sequence of Anaerolinea thermophila UNI-1.</title>
        <authorList>
            <person name="Narita-Yamada S."/>
            <person name="Kishi E."/>
            <person name="Watanabe Y."/>
            <person name="Takasaki K."/>
            <person name="Ankai A."/>
            <person name="Oguchi A."/>
            <person name="Fukui S."/>
            <person name="Takahashi M."/>
            <person name="Yashiro I."/>
            <person name="Hosoyama A."/>
            <person name="Sekiguchi Y."/>
            <person name="Hanada S."/>
            <person name="Fujita N."/>
        </authorList>
    </citation>
    <scope>NUCLEOTIDE SEQUENCE [LARGE SCALE GENOMIC DNA]</scope>
    <source>
        <strain evidence="11">DSM 14523 / JCM 11388 / NBRC 100420 / UNI-1</strain>
    </source>
</reference>
<evidence type="ECO:0000256" key="3">
    <source>
        <dbReference type="ARBA" id="ARBA00022490"/>
    </source>
</evidence>
<feature type="binding site" evidence="8">
    <location>
        <position position="26"/>
    </location>
    <ligand>
        <name>3-phosphoshikimate</name>
        <dbReference type="ChEBI" id="CHEBI:145989"/>
    </ligand>
</feature>
<feature type="binding site" evidence="8">
    <location>
        <position position="354"/>
    </location>
    <ligand>
        <name>phosphoenolpyruvate</name>
        <dbReference type="ChEBI" id="CHEBI:58702"/>
    </ligand>
</feature>
<dbReference type="RefSeq" id="WP_013558621.1">
    <property type="nucleotide sequence ID" value="NC_014960.1"/>
</dbReference>
<comment type="catalytic activity">
    <reaction evidence="7">
        <text>3-phosphoshikimate + phosphoenolpyruvate = 5-O-(1-carboxyvinyl)-3-phosphoshikimate + phosphate</text>
        <dbReference type="Rhea" id="RHEA:21256"/>
        <dbReference type="ChEBI" id="CHEBI:43474"/>
        <dbReference type="ChEBI" id="CHEBI:57701"/>
        <dbReference type="ChEBI" id="CHEBI:58702"/>
        <dbReference type="ChEBI" id="CHEBI:145989"/>
        <dbReference type="EC" id="2.5.1.19"/>
    </reaction>
    <physiologicalReaction direction="left-to-right" evidence="7">
        <dbReference type="Rhea" id="RHEA:21257"/>
    </physiologicalReaction>
</comment>
<protein>
    <recommendedName>
        <fullName evidence="8">3-phosphoshikimate 1-carboxyvinyltransferase</fullName>
        <ecNumber evidence="8">2.5.1.19</ecNumber>
    </recommendedName>
    <alternativeName>
        <fullName evidence="8">5-enolpyruvylshikimate-3-phosphate synthase</fullName>
        <shortName evidence="8">EPSP synthase</shortName>
        <shortName evidence="8">EPSPS</shortName>
    </alternativeName>
</protein>
<feature type="binding site" evidence="8">
    <location>
        <position position="169"/>
    </location>
    <ligand>
        <name>3-phosphoshikimate</name>
        <dbReference type="ChEBI" id="CHEBI:145989"/>
    </ligand>
</feature>
<dbReference type="InterPro" id="IPR013792">
    <property type="entry name" value="RNA3'P_cycl/enolpyr_Trfase_a/b"/>
</dbReference>
<dbReference type="InterPro" id="IPR001986">
    <property type="entry name" value="Enolpyruvate_Tfrase_dom"/>
</dbReference>
<feature type="domain" description="Enolpyruvate transferase" evidence="9">
    <location>
        <begin position="6"/>
        <end position="430"/>
    </location>
</feature>
<dbReference type="InterPro" id="IPR036968">
    <property type="entry name" value="Enolpyruvate_Tfrase_sf"/>
</dbReference>
<comment type="subunit">
    <text evidence="8">Monomer.</text>
</comment>
<feature type="binding site" evidence="8">
    <location>
        <position position="171"/>
    </location>
    <ligand>
        <name>phosphoenolpyruvate</name>
        <dbReference type="ChEBI" id="CHEBI:58702"/>
    </ligand>
</feature>
<name>E8MZ80_ANATU</name>
<dbReference type="Proteomes" id="UP000008922">
    <property type="component" value="Chromosome"/>
</dbReference>
<feature type="binding site" evidence="8">
    <location>
        <position position="323"/>
    </location>
    <ligand>
        <name>3-phosphoshikimate</name>
        <dbReference type="ChEBI" id="CHEBI:145989"/>
    </ligand>
</feature>
<feature type="active site" description="Proton acceptor" evidence="8">
    <location>
        <position position="323"/>
    </location>
</feature>
<evidence type="ECO:0000256" key="8">
    <source>
        <dbReference type="HAMAP-Rule" id="MF_00210"/>
    </source>
</evidence>
<dbReference type="PANTHER" id="PTHR21090:SF5">
    <property type="entry name" value="PENTAFUNCTIONAL AROM POLYPEPTIDE"/>
    <property type="match status" value="1"/>
</dbReference>
<dbReference type="GO" id="GO:0009073">
    <property type="term" value="P:aromatic amino acid family biosynthetic process"/>
    <property type="evidence" value="ECO:0007669"/>
    <property type="project" value="UniProtKB-KW"/>
</dbReference>
<dbReference type="KEGG" id="atm:ANT_01890"/>
<evidence type="ECO:0000256" key="5">
    <source>
        <dbReference type="ARBA" id="ARBA00022679"/>
    </source>
</evidence>
<feature type="binding site" evidence="8">
    <location>
        <position position="171"/>
    </location>
    <ligand>
        <name>3-phosphoshikimate</name>
        <dbReference type="ChEBI" id="CHEBI:145989"/>
    </ligand>
</feature>
<accession>E8MZ80</accession>
<comment type="similarity">
    <text evidence="2 8">Belongs to the EPSP synthase family.</text>
</comment>
<feature type="binding site" evidence="8">
    <location>
        <position position="22"/>
    </location>
    <ligand>
        <name>3-phosphoshikimate</name>
        <dbReference type="ChEBI" id="CHEBI:145989"/>
    </ligand>
</feature>
<dbReference type="FunFam" id="3.65.10.10:FF:000005">
    <property type="entry name" value="3-phosphoshikimate 1-carboxyvinyltransferase"/>
    <property type="match status" value="1"/>
</dbReference>
<feature type="binding site" evidence="8">
    <location>
        <position position="350"/>
    </location>
    <ligand>
        <name>3-phosphoshikimate</name>
        <dbReference type="ChEBI" id="CHEBI:145989"/>
    </ligand>
</feature>
<comment type="function">
    <text evidence="8">Catalyzes the transfer of the enolpyruvyl moiety of phosphoenolpyruvate (PEP) to the 5-hydroxyl of shikimate-3-phosphate (S3P) to produce enolpyruvyl shikimate-3-phosphate and inorganic phosphate.</text>
</comment>
<dbReference type="PIRSF" id="PIRSF000505">
    <property type="entry name" value="EPSPS"/>
    <property type="match status" value="1"/>
</dbReference>
<dbReference type="CDD" id="cd01556">
    <property type="entry name" value="EPSP_synthase"/>
    <property type="match status" value="1"/>
</dbReference>
<keyword evidence="4 8" id="KW-0028">Amino-acid biosynthesis</keyword>
<feature type="binding site" evidence="8">
    <location>
        <position position="21"/>
    </location>
    <ligand>
        <name>phosphoenolpyruvate</name>
        <dbReference type="ChEBI" id="CHEBI:58702"/>
    </ligand>
</feature>
<dbReference type="NCBIfam" id="TIGR01356">
    <property type="entry name" value="aroA"/>
    <property type="match status" value="1"/>
</dbReference>
<keyword evidence="6 8" id="KW-0057">Aromatic amino acid biosynthesis</keyword>
<keyword evidence="5 8" id="KW-0808">Transferase</keyword>
<organism evidence="10 11">
    <name type="scientific">Anaerolinea thermophila (strain DSM 14523 / JCM 11388 / NBRC 100420 / UNI-1)</name>
    <dbReference type="NCBI Taxonomy" id="926569"/>
    <lineage>
        <taxon>Bacteria</taxon>
        <taxon>Bacillati</taxon>
        <taxon>Chloroflexota</taxon>
        <taxon>Anaerolineae</taxon>
        <taxon>Anaerolineales</taxon>
        <taxon>Anaerolineaceae</taxon>
        <taxon>Anaerolinea</taxon>
    </lineage>
</organism>
<comment type="subcellular location">
    <subcellularLocation>
        <location evidence="8">Cytoplasm</location>
    </subcellularLocation>
</comment>
<evidence type="ECO:0000256" key="6">
    <source>
        <dbReference type="ARBA" id="ARBA00023141"/>
    </source>
</evidence>
<dbReference type="FunCoup" id="E8MZ80">
    <property type="interactions" value="322"/>
</dbReference>
<dbReference type="Pfam" id="PF00275">
    <property type="entry name" value="EPSP_synthase"/>
    <property type="match status" value="1"/>
</dbReference>
<evidence type="ECO:0000313" key="11">
    <source>
        <dbReference type="Proteomes" id="UP000008922"/>
    </source>
</evidence>
<gene>
    <name evidence="8 10" type="primary">aroA</name>
    <name evidence="10" type="ordered locus">ANT_01890</name>
</gene>
<dbReference type="UniPathway" id="UPA00053">
    <property type="reaction ID" value="UER00089"/>
</dbReference>
<comment type="pathway">
    <text evidence="1 8">Metabolic intermediate biosynthesis; chorismate biosynthesis; chorismate from D-erythrose 4-phosphate and phosphoenolpyruvate: step 6/7.</text>
</comment>
<comment type="caution">
    <text evidence="8">Lacks conserved residue(s) required for the propagation of feature annotation.</text>
</comment>
<feature type="binding site" evidence="8">
    <location>
        <position position="121"/>
    </location>
    <ligand>
        <name>phosphoenolpyruvate</name>
        <dbReference type="ChEBI" id="CHEBI:58702"/>
    </ligand>
</feature>
<dbReference type="PROSITE" id="PS00104">
    <property type="entry name" value="EPSP_SYNTHASE_1"/>
    <property type="match status" value="1"/>
</dbReference>
<dbReference type="SUPFAM" id="SSF55205">
    <property type="entry name" value="EPT/RTPC-like"/>
    <property type="match status" value="1"/>
</dbReference>
<feature type="binding site" evidence="8">
    <location>
        <position position="21"/>
    </location>
    <ligand>
        <name>3-phosphoshikimate</name>
        <dbReference type="ChEBI" id="CHEBI:145989"/>
    </ligand>
</feature>
<dbReference type="InterPro" id="IPR006264">
    <property type="entry name" value="EPSP_synthase"/>
</dbReference>
<dbReference type="EMBL" id="AP012029">
    <property type="protein sequence ID" value="BAJ62223.1"/>
    <property type="molecule type" value="Genomic_DNA"/>
</dbReference>
<keyword evidence="11" id="KW-1185">Reference proteome</keyword>
<dbReference type="EC" id="2.5.1.19" evidence="8"/>
<dbReference type="GO" id="GO:0009423">
    <property type="term" value="P:chorismate biosynthetic process"/>
    <property type="evidence" value="ECO:0007669"/>
    <property type="project" value="UniProtKB-UniRule"/>
</dbReference>
<dbReference type="GO" id="GO:0005737">
    <property type="term" value="C:cytoplasm"/>
    <property type="evidence" value="ECO:0007669"/>
    <property type="project" value="UniProtKB-SubCell"/>
</dbReference>
<dbReference type="GO" id="GO:0008652">
    <property type="term" value="P:amino acid biosynthetic process"/>
    <property type="evidence" value="ECO:0007669"/>
    <property type="project" value="UniProtKB-KW"/>
</dbReference>
<dbReference type="InParanoid" id="E8MZ80"/>
<feature type="binding site" evidence="8">
    <location>
        <position position="395"/>
    </location>
    <ligand>
        <name>phosphoenolpyruvate</name>
        <dbReference type="ChEBI" id="CHEBI:58702"/>
    </ligand>
</feature>
<dbReference type="PANTHER" id="PTHR21090">
    <property type="entry name" value="AROM/DEHYDROQUINATE SYNTHASE"/>
    <property type="match status" value="1"/>
</dbReference>
<sequence>MNLIVSPGAPLRGEVRIPGDKSISHRAALFAALAEGESLIENFLDSGVTRAMLNALTALGVTWRLEDECLEVRSPGWRRWKIPAEPLFCGNSATTLRLLAGALAAAGIPAVLDGTPGLRRRPMERIVDPLRAMGVPITAAEGGGAPLTLQARPAESPLRGMSHTLAVASAQVKTCLLLAGLAADAPVEVVEPTLSRDHTERMLKGMGVALEDARLPGGAAWVRLHPPQQPLPPLRGSIPGDFSAAAFLLAAASIVPGSDVLIRGVGLNPTRTGLLETLREMGARIEITHRREVFGEPVGDVRVQASALRAGRVQGERVVAMIDEFPAFAAAALHAEGISTVRDAQELRYKESDRIAALVQEVRRLGGIAEEHPDGFDLSGGAALGGTVHPHGDHRLAMALAVAGLAGVKSVIIEQAEIMAESFPDFVATLQALGAQVKVTP</sequence>
<dbReference type="OrthoDB" id="9809920at2"/>
<evidence type="ECO:0000256" key="4">
    <source>
        <dbReference type="ARBA" id="ARBA00022605"/>
    </source>
</evidence>
<dbReference type="GO" id="GO:0003866">
    <property type="term" value="F:3-phosphoshikimate 1-carboxyvinyltransferase activity"/>
    <property type="evidence" value="ECO:0007669"/>
    <property type="project" value="UniProtKB-UniRule"/>
</dbReference>
<dbReference type="Gene3D" id="3.65.10.10">
    <property type="entry name" value="Enolpyruvate transferase domain"/>
    <property type="match status" value="2"/>
</dbReference>
<dbReference type="InterPro" id="IPR023193">
    <property type="entry name" value="EPSP_synthase_CS"/>
</dbReference>
<evidence type="ECO:0000256" key="7">
    <source>
        <dbReference type="ARBA" id="ARBA00044633"/>
    </source>
</evidence>
<keyword evidence="3 8" id="KW-0963">Cytoplasm</keyword>
<dbReference type="STRING" id="926569.ANT_01890"/>
<evidence type="ECO:0000256" key="2">
    <source>
        <dbReference type="ARBA" id="ARBA00009948"/>
    </source>
</evidence>